<proteinExistence type="predicted"/>
<comment type="caution">
    <text evidence="1">The sequence shown here is derived from an EMBL/GenBank/DDBJ whole genome shotgun (WGS) entry which is preliminary data.</text>
</comment>
<dbReference type="AlphaFoldDB" id="A0A699J3S9"/>
<accession>A0A699J3S9</accession>
<sequence length="163" mass="18187">MCFPVWSFGSINPQNTDGEPEFEGKCEDFSDNNINEDNAAGTLVATVGQITPNSTNTFSVAELEDITYFDDEDDVGVEADFNNLEISIIVSPIPTTRVHKDHPVKQTIGDLSLATQTRSMTRVAKDQGIKRMKEALWSGTKQNLSHKDTHRRKELTMKKSLLL</sequence>
<organism evidence="1">
    <name type="scientific">Tanacetum cinerariifolium</name>
    <name type="common">Dalmatian daisy</name>
    <name type="synonym">Chrysanthemum cinerariifolium</name>
    <dbReference type="NCBI Taxonomy" id="118510"/>
    <lineage>
        <taxon>Eukaryota</taxon>
        <taxon>Viridiplantae</taxon>
        <taxon>Streptophyta</taxon>
        <taxon>Embryophyta</taxon>
        <taxon>Tracheophyta</taxon>
        <taxon>Spermatophyta</taxon>
        <taxon>Magnoliopsida</taxon>
        <taxon>eudicotyledons</taxon>
        <taxon>Gunneridae</taxon>
        <taxon>Pentapetalae</taxon>
        <taxon>asterids</taxon>
        <taxon>campanulids</taxon>
        <taxon>Asterales</taxon>
        <taxon>Asteraceae</taxon>
        <taxon>Asteroideae</taxon>
        <taxon>Anthemideae</taxon>
        <taxon>Anthemidinae</taxon>
        <taxon>Tanacetum</taxon>
    </lineage>
</organism>
<evidence type="ECO:0000313" key="1">
    <source>
        <dbReference type="EMBL" id="GFA05632.1"/>
    </source>
</evidence>
<name>A0A699J3S9_TANCI</name>
<protein>
    <submittedName>
        <fullName evidence="1">Uncharacterized protein</fullName>
    </submittedName>
</protein>
<reference evidence="1" key="1">
    <citation type="journal article" date="2019" name="Sci. Rep.">
        <title>Draft genome of Tanacetum cinerariifolium, the natural source of mosquito coil.</title>
        <authorList>
            <person name="Yamashiro T."/>
            <person name="Shiraishi A."/>
            <person name="Satake H."/>
            <person name="Nakayama K."/>
        </authorList>
    </citation>
    <scope>NUCLEOTIDE SEQUENCE</scope>
</reference>
<dbReference type="EMBL" id="BKCJ010362206">
    <property type="protein sequence ID" value="GFA05632.1"/>
    <property type="molecule type" value="Genomic_DNA"/>
</dbReference>
<gene>
    <name evidence="1" type="ORF">Tci_577604</name>
</gene>